<organism evidence="1 2">
    <name type="scientific">Pseudonocardia aurantiaca</name>
    <dbReference type="NCBI Taxonomy" id="75290"/>
    <lineage>
        <taxon>Bacteria</taxon>
        <taxon>Bacillati</taxon>
        <taxon>Actinomycetota</taxon>
        <taxon>Actinomycetes</taxon>
        <taxon>Pseudonocardiales</taxon>
        <taxon>Pseudonocardiaceae</taxon>
        <taxon>Pseudonocardia</taxon>
    </lineage>
</organism>
<reference evidence="2" key="1">
    <citation type="journal article" date="2019" name="Int. J. Syst. Evol. Microbiol.">
        <title>The Global Catalogue of Microorganisms (GCM) 10K type strain sequencing project: providing services to taxonomists for standard genome sequencing and annotation.</title>
        <authorList>
            <consortium name="The Broad Institute Genomics Platform"/>
            <consortium name="The Broad Institute Genome Sequencing Center for Infectious Disease"/>
            <person name="Wu L."/>
            <person name="Ma J."/>
        </authorList>
    </citation>
    <scope>NUCLEOTIDE SEQUENCE [LARGE SCALE GENOMIC DNA]</scope>
    <source>
        <strain evidence="2">JCM 12165</strain>
    </source>
</reference>
<dbReference type="EMBL" id="JBHUCP010000010">
    <property type="protein sequence ID" value="MFD1531188.1"/>
    <property type="molecule type" value="Genomic_DNA"/>
</dbReference>
<gene>
    <name evidence="1" type="ORF">ACFSCY_17265</name>
</gene>
<sequence length="295" mass="33015">MSSEPSAAAWALDQVEAVRDDPAARLELIVRTYHGPVGRAPRHLPFRRAALSFLRWQLGRGVLAPLTATPPGSPWWRAVNERLLRDGCEAVARSGGLVGTPSSHTVDLWMYFVSDPSAQTWYRAHNASIAAAYLDHRDLADGESRPERFFLNVVLLRVLYAHALVAAPRLALGRLAWLGPLLGDPRLGMTGIFLSLSRVLPDRYPLGDEVAAYVAAERNLGQMLDYGLIGPRLQQLYEWSAKQLDEPALLECIRDGSPTYAWSFADREVWHPARRPPAIRAIERVLPPPDHWERR</sequence>
<accession>A0ABW4FKQ4</accession>
<proteinExistence type="predicted"/>
<evidence type="ECO:0000313" key="1">
    <source>
        <dbReference type="EMBL" id="MFD1531188.1"/>
    </source>
</evidence>
<evidence type="ECO:0000313" key="2">
    <source>
        <dbReference type="Proteomes" id="UP001597145"/>
    </source>
</evidence>
<comment type="caution">
    <text evidence="1">The sequence shown here is derived from an EMBL/GenBank/DDBJ whole genome shotgun (WGS) entry which is preliminary data.</text>
</comment>
<dbReference type="RefSeq" id="WP_343973773.1">
    <property type="nucleotide sequence ID" value="NZ_BAAAJG010000004.1"/>
</dbReference>
<protein>
    <submittedName>
        <fullName evidence="1">Uncharacterized protein</fullName>
    </submittedName>
</protein>
<name>A0ABW4FKQ4_9PSEU</name>
<dbReference type="Proteomes" id="UP001597145">
    <property type="component" value="Unassembled WGS sequence"/>
</dbReference>
<keyword evidence="2" id="KW-1185">Reference proteome</keyword>